<sequence length="457" mass="51656">MRILGLVISHPNHLHSSDNQAKFLNLDRTIFYQSLQHLHSVVYVPPTEKSSTTRLRIYHASFSDFLVDSNRSGVFYLDGAVVVRDLVFQSLDHIENDDGSPSNEAVIKFSVPTVWGLSQALSDVFFPAFISRLERFNFNRLTRAHTMARTHELAGLQFAEFIEWLYSLGNTRSKSVINVVQKASPEYVSDVMILEHFPNSPQDYIASFAPGVADPTLPFLLQLRLGKISQVHIALRVVEHLNDQFTYFREFLGGIRQKFKDRLPANWPSDSDLLGITVAAHDNTEALCFLTRFIGLTGDLSYGDPDGQLKLCTKFLGGGNSGDTVNPFNVYDPFYYHILSSAPADLLSTTMRILGLLISRPYGHLCFDNQARFLDLDRGTFCQPIQHLHSVVCIPSTDKCSTVPLGFLDRSFSDFLTDPNRSGKYWLHKKALDYDFALQCLQWLENDGKDVIYTTPI</sequence>
<dbReference type="AlphaFoldDB" id="A0A9P5WZ56"/>
<dbReference type="OrthoDB" id="7464126at2759"/>
<dbReference type="Proteomes" id="UP000807342">
    <property type="component" value="Unassembled WGS sequence"/>
</dbReference>
<keyword evidence="2" id="KW-1185">Reference proteome</keyword>
<accession>A0A9P5WZ56</accession>
<comment type="caution">
    <text evidence="1">The sequence shown here is derived from an EMBL/GenBank/DDBJ whole genome shotgun (WGS) entry which is preliminary data.</text>
</comment>
<reference evidence="1" key="1">
    <citation type="submission" date="2020-11" db="EMBL/GenBank/DDBJ databases">
        <authorList>
            <consortium name="DOE Joint Genome Institute"/>
            <person name="Ahrendt S."/>
            <person name="Riley R."/>
            <person name="Andreopoulos W."/>
            <person name="Labutti K."/>
            <person name="Pangilinan J."/>
            <person name="Ruiz-Duenas F.J."/>
            <person name="Barrasa J.M."/>
            <person name="Sanchez-Garcia M."/>
            <person name="Camarero S."/>
            <person name="Miyauchi S."/>
            <person name="Serrano A."/>
            <person name="Linde D."/>
            <person name="Babiker R."/>
            <person name="Drula E."/>
            <person name="Ayuso-Fernandez I."/>
            <person name="Pacheco R."/>
            <person name="Padilla G."/>
            <person name="Ferreira P."/>
            <person name="Barriuso J."/>
            <person name="Kellner H."/>
            <person name="Castanera R."/>
            <person name="Alfaro M."/>
            <person name="Ramirez L."/>
            <person name="Pisabarro A.G."/>
            <person name="Kuo A."/>
            <person name="Tritt A."/>
            <person name="Lipzen A."/>
            <person name="He G."/>
            <person name="Yan M."/>
            <person name="Ng V."/>
            <person name="Cullen D."/>
            <person name="Martin F."/>
            <person name="Rosso M.-N."/>
            <person name="Henrissat B."/>
            <person name="Hibbett D."/>
            <person name="Martinez A.T."/>
            <person name="Grigoriev I.V."/>
        </authorList>
    </citation>
    <scope>NUCLEOTIDE SEQUENCE</scope>
    <source>
        <strain evidence="1">MF-IS2</strain>
    </source>
</reference>
<gene>
    <name evidence="1" type="ORF">P691DRAFT_104055</name>
</gene>
<evidence type="ECO:0000313" key="2">
    <source>
        <dbReference type="Proteomes" id="UP000807342"/>
    </source>
</evidence>
<name>A0A9P5WZ56_9AGAR</name>
<dbReference type="EMBL" id="MU152455">
    <property type="protein sequence ID" value="KAF9440531.1"/>
    <property type="molecule type" value="Genomic_DNA"/>
</dbReference>
<evidence type="ECO:0000313" key="1">
    <source>
        <dbReference type="EMBL" id="KAF9440531.1"/>
    </source>
</evidence>
<protein>
    <submittedName>
        <fullName evidence="1">Uncharacterized protein</fullName>
    </submittedName>
</protein>
<proteinExistence type="predicted"/>
<organism evidence="1 2">
    <name type="scientific">Macrolepiota fuliginosa MF-IS2</name>
    <dbReference type="NCBI Taxonomy" id="1400762"/>
    <lineage>
        <taxon>Eukaryota</taxon>
        <taxon>Fungi</taxon>
        <taxon>Dikarya</taxon>
        <taxon>Basidiomycota</taxon>
        <taxon>Agaricomycotina</taxon>
        <taxon>Agaricomycetes</taxon>
        <taxon>Agaricomycetidae</taxon>
        <taxon>Agaricales</taxon>
        <taxon>Agaricineae</taxon>
        <taxon>Agaricaceae</taxon>
        <taxon>Macrolepiota</taxon>
    </lineage>
</organism>